<evidence type="ECO:0000256" key="1">
    <source>
        <dbReference type="ARBA" id="ARBA00003761"/>
    </source>
</evidence>
<protein>
    <recommendedName>
        <fullName evidence="2 4">Biotin carboxyl carrier protein of acetyl-CoA carboxylase</fullName>
    </recommendedName>
</protein>
<dbReference type="InterPro" id="IPR050709">
    <property type="entry name" value="Biotin_Carboxyl_Carrier/Decarb"/>
</dbReference>
<dbReference type="SUPFAM" id="SSF51230">
    <property type="entry name" value="Single hybrid motif"/>
    <property type="match status" value="1"/>
</dbReference>
<dbReference type="CDD" id="cd06850">
    <property type="entry name" value="biotinyl_domain"/>
    <property type="match status" value="1"/>
</dbReference>
<dbReference type="PRINTS" id="PR01071">
    <property type="entry name" value="ACOABIOTINCC"/>
</dbReference>
<proteinExistence type="predicted"/>
<dbReference type="InterPro" id="IPR000089">
    <property type="entry name" value="Biotin_lipoyl"/>
</dbReference>
<evidence type="ECO:0000256" key="4">
    <source>
        <dbReference type="RuleBase" id="RU364072"/>
    </source>
</evidence>
<dbReference type="PROSITE" id="PS50968">
    <property type="entry name" value="BIOTINYL_LIPOYL"/>
    <property type="match status" value="1"/>
</dbReference>
<dbReference type="PANTHER" id="PTHR45266">
    <property type="entry name" value="OXALOACETATE DECARBOXYLASE ALPHA CHAIN"/>
    <property type="match status" value="1"/>
</dbReference>
<organism evidence="6 7">
    <name type="scientific">Croceibacterium xixiisoli</name>
    <dbReference type="NCBI Taxonomy" id="1476466"/>
    <lineage>
        <taxon>Bacteria</taxon>
        <taxon>Pseudomonadati</taxon>
        <taxon>Pseudomonadota</taxon>
        <taxon>Alphaproteobacteria</taxon>
        <taxon>Sphingomonadales</taxon>
        <taxon>Erythrobacteraceae</taxon>
        <taxon>Croceibacterium</taxon>
    </lineage>
</organism>
<dbReference type="GO" id="GO:0009317">
    <property type="term" value="C:acetyl-CoA carboxylase complex"/>
    <property type="evidence" value="ECO:0007669"/>
    <property type="project" value="InterPro"/>
</dbReference>
<dbReference type="AlphaFoldDB" id="A0A6I4TTJ3"/>
<sequence length="158" mass="16189">MSLTRKDIEEIMGLLDASRFERLSLEMDGLKLELARSGATASAAPVASSVSAAPAPAPAAAPAQAAAAPVPTNTAVPDGLVAVKSPLLGVFYRAPKPGEASFVEVGSRVEEDSVIGIIEVMKLMNSARAGVAGEVVQILGTNGEMVEHGEVLMLIRPA</sequence>
<dbReference type="PANTHER" id="PTHR45266:SF3">
    <property type="entry name" value="OXALOACETATE DECARBOXYLASE ALPHA CHAIN"/>
    <property type="match status" value="1"/>
</dbReference>
<dbReference type="Pfam" id="PF00364">
    <property type="entry name" value="Biotin_lipoyl"/>
    <property type="match status" value="1"/>
</dbReference>
<evidence type="ECO:0000313" key="7">
    <source>
        <dbReference type="Proteomes" id="UP000469430"/>
    </source>
</evidence>
<accession>A0A6I4TTJ3</accession>
<dbReference type="Gene3D" id="2.40.50.100">
    <property type="match status" value="1"/>
</dbReference>
<dbReference type="InterPro" id="IPR011053">
    <property type="entry name" value="Single_hybrid_motif"/>
</dbReference>
<dbReference type="EMBL" id="WTYJ01000002">
    <property type="protein sequence ID" value="MXO99214.1"/>
    <property type="molecule type" value="Genomic_DNA"/>
</dbReference>
<comment type="pathway">
    <text evidence="4">Lipid metabolism; fatty acid biosynthesis.</text>
</comment>
<dbReference type="NCBIfam" id="TIGR00531">
    <property type="entry name" value="BCCP"/>
    <property type="match status" value="1"/>
</dbReference>
<dbReference type="GO" id="GO:0003989">
    <property type="term" value="F:acetyl-CoA carboxylase activity"/>
    <property type="evidence" value="ECO:0007669"/>
    <property type="project" value="InterPro"/>
</dbReference>
<dbReference type="Proteomes" id="UP000469430">
    <property type="component" value="Unassembled WGS sequence"/>
</dbReference>
<evidence type="ECO:0000256" key="2">
    <source>
        <dbReference type="ARBA" id="ARBA00017562"/>
    </source>
</evidence>
<keyword evidence="3 4" id="KW-0092">Biotin</keyword>
<evidence type="ECO:0000256" key="3">
    <source>
        <dbReference type="ARBA" id="ARBA00023267"/>
    </source>
</evidence>
<dbReference type="GO" id="GO:0006633">
    <property type="term" value="P:fatty acid biosynthetic process"/>
    <property type="evidence" value="ECO:0007669"/>
    <property type="project" value="UniProtKB-UniPathway"/>
</dbReference>
<keyword evidence="4" id="KW-0276">Fatty acid metabolism</keyword>
<gene>
    <name evidence="6" type="primary">accB</name>
    <name evidence="6" type="ORF">GRI97_09460</name>
</gene>
<comment type="caution">
    <text evidence="6">The sequence shown here is derived from an EMBL/GenBank/DDBJ whole genome shotgun (WGS) entry which is preliminary data.</text>
</comment>
<keyword evidence="4" id="KW-0444">Lipid biosynthesis</keyword>
<comment type="function">
    <text evidence="1 4">This protein is a component of the acetyl coenzyme A carboxylase complex; first, biotin carboxylase catalyzes the carboxylation of the carrier protein and then the transcarboxylase transfers the carboxyl group to form malonyl-CoA.</text>
</comment>
<keyword evidence="4" id="KW-0443">Lipid metabolism</keyword>
<dbReference type="InterPro" id="IPR001249">
    <property type="entry name" value="AcCoA_biotinCC"/>
</dbReference>
<keyword evidence="7" id="KW-1185">Reference proteome</keyword>
<dbReference type="UniPathway" id="UPA00094"/>
<feature type="domain" description="Lipoyl-binding" evidence="5">
    <location>
        <begin position="80"/>
        <end position="156"/>
    </location>
</feature>
<dbReference type="RefSeq" id="WP_161390958.1">
    <property type="nucleotide sequence ID" value="NZ_JBHSCP010000001.1"/>
</dbReference>
<dbReference type="OrthoDB" id="9811735at2"/>
<evidence type="ECO:0000259" key="5">
    <source>
        <dbReference type="PROSITE" id="PS50968"/>
    </source>
</evidence>
<evidence type="ECO:0000313" key="6">
    <source>
        <dbReference type="EMBL" id="MXO99214.1"/>
    </source>
</evidence>
<keyword evidence="4" id="KW-0275">Fatty acid biosynthesis</keyword>
<name>A0A6I4TTJ3_9SPHN</name>
<reference evidence="6 7" key="1">
    <citation type="submission" date="2019-12" db="EMBL/GenBank/DDBJ databases">
        <title>Genomic-based taxomic classification of the family Erythrobacteraceae.</title>
        <authorList>
            <person name="Xu L."/>
        </authorList>
    </citation>
    <scope>NUCLEOTIDE SEQUENCE [LARGE SCALE GENOMIC DNA]</scope>
    <source>
        <strain evidence="6 7">S36</strain>
    </source>
</reference>